<evidence type="ECO:0008006" key="4">
    <source>
        <dbReference type="Google" id="ProtNLM"/>
    </source>
</evidence>
<accession>A0A1M4UKQ6</accession>
<name>A0A1M4UKQ6_9CLOT</name>
<sequence>MGKNKIFLVTVVSIIVFILSLNWLSIFKLYKVSLNLNIENYKEIKVERYGIIYYLPVNFEHIEINFEDNEVLYHADFKSSDGSIRGIVEVLNIKDLETYLENSKKSATGVVDFKFFNIYNKKVANKDGYLLEYVRRGNDNKYYRVYEYFVKTNKGYVFRMSFFIRDEIFNDKFYNLFEEIVNKTLIK</sequence>
<gene>
    <name evidence="2" type="ORF">SAMN02746091_00676</name>
</gene>
<reference evidence="3" key="1">
    <citation type="submission" date="2016-11" db="EMBL/GenBank/DDBJ databases">
        <authorList>
            <person name="Varghese N."/>
            <person name="Submissions S."/>
        </authorList>
    </citation>
    <scope>NUCLEOTIDE SEQUENCE [LARGE SCALE GENOMIC DNA]</scope>
    <source>
        <strain evidence="3">DSM 10124</strain>
    </source>
</reference>
<keyword evidence="3" id="KW-1185">Reference proteome</keyword>
<dbReference type="EMBL" id="FQVG01000008">
    <property type="protein sequence ID" value="SHE57238.1"/>
    <property type="molecule type" value="Genomic_DNA"/>
</dbReference>
<evidence type="ECO:0000313" key="2">
    <source>
        <dbReference type="EMBL" id="SHE57238.1"/>
    </source>
</evidence>
<feature type="transmembrane region" description="Helical" evidence="1">
    <location>
        <begin position="6"/>
        <end position="24"/>
    </location>
</feature>
<protein>
    <recommendedName>
        <fullName evidence="4">PsbP protein</fullName>
    </recommendedName>
</protein>
<dbReference type="RefSeq" id="WP_051350745.1">
    <property type="nucleotide sequence ID" value="NZ_FQVG01000008.1"/>
</dbReference>
<keyword evidence="1" id="KW-0472">Membrane</keyword>
<evidence type="ECO:0000313" key="3">
    <source>
        <dbReference type="Proteomes" id="UP000184423"/>
    </source>
</evidence>
<organism evidence="2 3">
    <name type="scientific">Caloramator proteoclasticus DSM 10124</name>
    <dbReference type="NCBI Taxonomy" id="1121262"/>
    <lineage>
        <taxon>Bacteria</taxon>
        <taxon>Bacillati</taxon>
        <taxon>Bacillota</taxon>
        <taxon>Clostridia</taxon>
        <taxon>Eubacteriales</taxon>
        <taxon>Clostridiaceae</taxon>
        <taxon>Caloramator</taxon>
    </lineage>
</organism>
<keyword evidence="1" id="KW-1133">Transmembrane helix</keyword>
<dbReference type="Proteomes" id="UP000184423">
    <property type="component" value="Unassembled WGS sequence"/>
</dbReference>
<proteinExistence type="predicted"/>
<keyword evidence="1" id="KW-0812">Transmembrane</keyword>
<dbReference type="AlphaFoldDB" id="A0A1M4UKQ6"/>
<evidence type="ECO:0000256" key="1">
    <source>
        <dbReference type="SAM" id="Phobius"/>
    </source>
</evidence>